<organism evidence="6 7">
    <name type="scientific">Brooklawnia cerclae</name>
    <dbReference type="NCBI Taxonomy" id="349934"/>
    <lineage>
        <taxon>Bacteria</taxon>
        <taxon>Bacillati</taxon>
        <taxon>Actinomycetota</taxon>
        <taxon>Actinomycetes</taxon>
        <taxon>Propionibacteriales</taxon>
        <taxon>Propionibacteriaceae</taxon>
        <taxon>Brooklawnia</taxon>
    </lineage>
</organism>
<dbReference type="InterPro" id="IPR000873">
    <property type="entry name" value="AMP-dep_synth/lig_dom"/>
</dbReference>
<evidence type="ECO:0000256" key="4">
    <source>
        <dbReference type="ARBA" id="ARBA00022840"/>
    </source>
</evidence>
<gene>
    <name evidence="6" type="ORF">FB473_003032</name>
</gene>
<evidence type="ECO:0000313" key="7">
    <source>
        <dbReference type="Proteomes" id="UP000749311"/>
    </source>
</evidence>
<feature type="domain" description="AMP-dependent synthetase/ligase" evidence="5">
    <location>
        <begin position="3"/>
        <end position="367"/>
    </location>
</feature>
<keyword evidence="3" id="KW-0547">Nucleotide-binding</keyword>
<evidence type="ECO:0000259" key="5">
    <source>
        <dbReference type="Pfam" id="PF00501"/>
    </source>
</evidence>
<dbReference type="InterPro" id="IPR042099">
    <property type="entry name" value="ANL_N_sf"/>
</dbReference>
<comment type="caution">
    <text evidence="6">The sequence shown here is derived from an EMBL/GenBank/DDBJ whole genome shotgun (WGS) entry which is preliminary data.</text>
</comment>
<dbReference type="Proteomes" id="UP000749311">
    <property type="component" value="Unassembled WGS sequence"/>
</dbReference>
<keyword evidence="7" id="KW-1185">Reference proteome</keyword>
<evidence type="ECO:0000313" key="6">
    <source>
        <dbReference type="EMBL" id="NIH58337.1"/>
    </source>
</evidence>
<evidence type="ECO:0000256" key="3">
    <source>
        <dbReference type="ARBA" id="ARBA00022741"/>
    </source>
</evidence>
<dbReference type="EC" id="6.2.1.16" evidence="6"/>
<comment type="similarity">
    <text evidence="1">Belongs to the ATP-dependent AMP-binding enzyme family.</text>
</comment>
<protein>
    <submittedName>
        <fullName evidence="6">Acetoacetyl-CoA synthetase</fullName>
        <ecNumber evidence="6">6.2.1.16</ecNumber>
    </submittedName>
</protein>
<dbReference type="Gene3D" id="3.30.300.30">
    <property type="match status" value="1"/>
</dbReference>
<dbReference type="GO" id="GO:0030729">
    <property type="term" value="F:acetoacetate-CoA ligase activity"/>
    <property type="evidence" value="ECO:0007669"/>
    <property type="project" value="UniProtKB-EC"/>
</dbReference>
<dbReference type="SUPFAM" id="SSF56801">
    <property type="entry name" value="Acetyl-CoA synthetase-like"/>
    <property type="match status" value="1"/>
</dbReference>
<reference evidence="6 7" key="1">
    <citation type="submission" date="2020-02" db="EMBL/GenBank/DDBJ databases">
        <title>Sequencing the genomes of 1000 actinobacteria strains.</title>
        <authorList>
            <person name="Klenk H.-P."/>
        </authorList>
    </citation>
    <scope>NUCLEOTIDE SEQUENCE [LARGE SCALE GENOMIC DNA]</scope>
    <source>
        <strain evidence="6 7">DSM 19609</strain>
    </source>
</reference>
<name>A0ABX0SIV7_9ACTN</name>
<sequence length="570" mass="62305">MKDRPAIIGYDENLTNSVLTWAQLSQQVASLAAALRDLGVAKGDVVAGVLTNCPETVVSLLATACIGAVWAVCSPEYGYQGVVNRMGQLSPKVLIGVDAYEYGGHRWDQRGQLERVADALPSLRTKIVVSRTGNDTSWEGWSRFTDLVTDLASPCYANTAFNDPLWVLFTSGTSGQPKGIVHTHGGMVLEGLKTNSLHRGLTPGDRYYAAGNTSWVIWNQLVLSMLTGATIVTYDGSPKYPDVLRHFEVLHRAEATAFFVGSAYLHLVYEEGVHPARQYGRGTLSQVFTSGSVFRPAAWRWLQAGFGDDVRVTSESGGTEVASAFIGPNAWTRPRPGVIDGPMLATDVQVWDDSGRQIRDRMGELVIVQAMPSMPVELWGDEDGTAYLSTYFSRFPGTWLHGDWATRYSHGGFVVHGRSDATLNKNGVRVGTAEVYNALTRVREIRDSLIVGIELEDGEYFMPLFVALAAGSEWSEGLFEEVTTRIRADASHHHLPDVVVPVPAIPVGKTGKKLDILVKRILLGRVHRGDAVCESASDPDDLDWFFGFASRLRSGWRPSGCFQEVPSARG</sequence>
<dbReference type="InterPro" id="IPR020845">
    <property type="entry name" value="AMP-binding_CS"/>
</dbReference>
<evidence type="ECO:0000256" key="2">
    <source>
        <dbReference type="ARBA" id="ARBA00022598"/>
    </source>
</evidence>
<accession>A0ABX0SIV7</accession>
<evidence type="ECO:0000256" key="1">
    <source>
        <dbReference type="ARBA" id="ARBA00006432"/>
    </source>
</evidence>
<dbReference type="NCBIfam" id="TIGR01217">
    <property type="entry name" value="ac_ac_CoA_syn"/>
    <property type="match status" value="1"/>
</dbReference>
<keyword evidence="4" id="KW-0067">ATP-binding</keyword>
<dbReference type="InterPro" id="IPR045851">
    <property type="entry name" value="AMP-bd_C_sf"/>
</dbReference>
<dbReference type="Gene3D" id="3.40.50.12780">
    <property type="entry name" value="N-terminal domain of ligase-like"/>
    <property type="match status" value="1"/>
</dbReference>
<proteinExistence type="inferred from homology"/>
<keyword evidence="2 6" id="KW-0436">Ligase</keyword>
<dbReference type="PROSITE" id="PS00455">
    <property type="entry name" value="AMP_BINDING"/>
    <property type="match status" value="1"/>
</dbReference>
<dbReference type="PANTHER" id="PTHR42921">
    <property type="entry name" value="ACETOACETYL-COA SYNTHETASE"/>
    <property type="match status" value="1"/>
</dbReference>
<dbReference type="PANTHER" id="PTHR42921:SF1">
    <property type="entry name" value="ACETOACETYL-COA SYNTHETASE"/>
    <property type="match status" value="1"/>
</dbReference>
<dbReference type="EMBL" id="JAAMOZ010000003">
    <property type="protein sequence ID" value="NIH58337.1"/>
    <property type="molecule type" value="Genomic_DNA"/>
</dbReference>
<dbReference type="Pfam" id="PF00501">
    <property type="entry name" value="AMP-binding"/>
    <property type="match status" value="1"/>
</dbReference>
<dbReference type="InterPro" id="IPR005914">
    <property type="entry name" value="Acac_CoA_synth"/>
</dbReference>